<dbReference type="Proteomes" id="UP000521872">
    <property type="component" value="Unassembled WGS sequence"/>
</dbReference>
<dbReference type="InterPro" id="IPR001650">
    <property type="entry name" value="Helicase_C-like"/>
</dbReference>
<evidence type="ECO:0000313" key="8">
    <source>
        <dbReference type="Proteomes" id="UP000521872"/>
    </source>
</evidence>
<keyword evidence="3" id="KW-0413">Isomerase</keyword>
<dbReference type="Gene3D" id="3.40.50.300">
    <property type="entry name" value="P-loop containing nucleotide triphosphate hydrolases"/>
    <property type="match status" value="1"/>
</dbReference>
<comment type="similarity">
    <text evidence="1">Belongs to the helicase family. RecQ subfamily.</text>
</comment>
<dbReference type="GO" id="GO:0003677">
    <property type="term" value="F:DNA binding"/>
    <property type="evidence" value="ECO:0007669"/>
    <property type="project" value="UniProtKB-KW"/>
</dbReference>
<protein>
    <recommendedName>
        <fullName evidence="5">DNA 3'-5' helicase</fullName>
        <ecNumber evidence="5">5.6.2.4</ecNumber>
    </recommendedName>
</protein>
<dbReference type="GO" id="GO:0005737">
    <property type="term" value="C:cytoplasm"/>
    <property type="evidence" value="ECO:0007669"/>
    <property type="project" value="TreeGrafter"/>
</dbReference>
<dbReference type="PANTHER" id="PTHR13710:SF105">
    <property type="entry name" value="ATP-DEPENDENT DNA HELICASE Q1"/>
    <property type="match status" value="1"/>
</dbReference>
<comment type="caution">
    <text evidence="7">The sequence shown here is derived from an EMBL/GenBank/DDBJ whole genome shotgun (WGS) entry which is preliminary data.</text>
</comment>
<name>A0A8H4VQ97_9AGAR</name>
<dbReference type="SMART" id="SM00490">
    <property type="entry name" value="HELICc"/>
    <property type="match status" value="1"/>
</dbReference>
<keyword evidence="8" id="KW-1185">Reference proteome</keyword>
<dbReference type="PROSITE" id="PS51194">
    <property type="entry name" value="HELICASE_CTER"/>
    <property type="match status" value="1"/>
</dbReference>
<dbReference type="InterPro" id="IPR027417">
    <property type="entry name" value="P-loop_NTPase"/>
</dbReference>
<evidence type="ECO:0000313" key="7">
    <source>
        <dbReference type="EMBL" id="KAF4618102.1"/>
    </source>
</evidence>
<evidence type="ECO:0000259" key="6">
    <source>
        <dbReference type="PROSITE" id="PS51194"/>
    </source>
</evidence>
<dbReference type="GO" id="GO:0005694">
    <property type="term" value="C:chromosome"/>
    <property type="evidence" value="ECO:0007669"/>
    <property type="project" value="TreeGrafter"/>
</dbReference>
<accession>A0A8H4VQ97</accession>
<dbReference type="PANTHER" id="PTHR13710">
    <property type="entry name" value="DNA HELICASE RECQ FAMILY MEMBER"/>
    <property type="match status" value="1"/>
</dbReference>
<comment type="catalytic activity">
    <reaction evidence="4">
        <text>Couples ATP hydrolysis with the unwinding of duplex DNA by translocating in the 3'-5' direction.</text>
        <dbReference type="EC" id="5.6.2.4"/>
    </reaction>
</comment>
<reference evidence="7 8" key="1">
    <citation type="submission" date="2019-12" db="EMBL/GenBank/DDBJ databases">
        <authorList>
            <person name="Floudas D."/>
            <person name="Bentzer J."/>
            <person name="Ahren D."/>
            <person name="Johansson T."/>
            <person name="Persson P."/>
            <person name="Tunlid A."/>
        </authorList>
    </citation>
    <scope>NUCLEOTIDE SEQUENCE [LARGE SCALE GENOMIC DNA]</scope>
    <source>
        <strain evidence="7 8">CBS 102.39</strain>
    </source>
</reference>
<dbReference type="GO" id="GO:0043138">
    <property type="term" value="F:3'-5' DNA helicase activity"/>
    <property type="evidence" value="ECO:0007669"/>
    <property type="project" value="UniProtKB-EC"/>
</dbReference>
<dbReference type="EC" id="5.6.2.4" evidence="5"/>
<proteinExistence type="inferred from homology"/>
<evidence type="ECO:0000256" key="4">
    <source>
        <dbReference type="ARBA" id="ARBA00034617"/>
    </source>
</evidence>
<evidence type="ECO:0000256" key="3">
    <source>
        <dbReference type="ARBA" id="ARBA00023235"/>
    </source>
</evidence>
<dbReference type="SUPFAM" id="SSF52540">
    <property type="entry name" value="P-loop containing nucleoside triphosphate hydrolases"/>
    <property type="match status" value="1"/>
</dbReference>
<dbReference type="Pfam" id="PF00271">
    <property type="entry name" value="Helicase_C"/>
    <property type="match status" value="1"/>
</dbReference>
<dbReference type="GO" id="GO:0009378">
    <property type="term" value="F:four-way junction helicase activity"/>
    <property type="evidence" value="ECO:0007669"/>
    <property type="project" value="TreeGrafter"/>
</dbReference>
<evidence type="ECO:0000256" key="2">
    <source>
        <dbReference type="ARBA" id="ARBA00023125"/>
    </source>
</evidence>
<dbReference type="EMBL" id="JAACJL010000019">
    <property type="protein sequence ID" value="KAF4618102.1"/>
    <property type="molecule type" value="Genomic_DNA"/>
</dbReference>
<evidence type="ECO:0000256" key="1">
    <source>
        <dbReference type="ARBA" id="ARBA00005446"/>
    </source>
</evidence>
<dbReference type="AlphaFoldDB" id="A0A8H4VQ97"/>
<evidence type="ECO:0000256" key="5">
    <source>
        <dbReference type="ARBA" id="ARBA00034808"/>
    </source>
</evidence>
<gene>
    <name evidence="7" type="ORF">D9613_012643</name>
</gene>
<keyword evidence="2" id="KW-0238">DNA-binding</keyword>
<sequence length="323" mass="37155">MQPHVLIFVDNKDLTNIIARHLDSQLPPEYRDRGVVRHYHSGMSEEYLRQTHEQFVKEDGLCRILVSTSGQSVGVDFPNVKIVCTAGLPTTIVDGLQRAGRAARSPGQTALFVVFFDEKVLHISEREFTGDVQDPDRPRTKLTSNSDYLERAPLSGVHLVQTESCLRKFFAEYLDDKSPEAMLCTARFCCDRHDDGFSLEAELPNWLYRGAEFISESGISKGTQARYRPKYERPALDRLLMDWVQNMVAEDRLLRAPYDILSLAQRDKIQRVPFKDISSPSTIRQLLDETEEWEKEWAGKIFQIIHDYEPVRTGKPPVTRRKK</sequence>
<organism evidence="7 8">
    <name type="scientific">Agrocybe pediades</name>
    <dbReference type="NCBI Taxonomy" id="84607"/>
    <lineage>
        <taxon>Eukaryota</taxon>
        <taxon>Fungi</taxon>
        <taxon>Dikarya</taxon>
        <taxon>Basidiomycota</taxon>
        <taxon>Agaricomycotina</taxon>
        <taxon>Agaricomycetes</taxon>
        <taxon>Agaricomycetidae</taxon>
        <taxon>Agaricales</taxon>
        <taxon>Agaricineae</taxon>
        <taxon>Strophariaceae</taxon>
        <taxon>Agrocybe</taxon>
    </lineage>
</organism>
<dbReference type="GO" id="GO:0000724">
    <property type="term" value="P:double-strand break repair via homologous recombination"/>
    <property type="evidence" value="ECO:0007669"/>
    <property type="project" value="TreeGrafter"/>
</dbReference>
<feature type="domain" description="Helicase C-terminal" evidence="6">
    <location>
        <begin position="1"/>
        <end position="154"/>
    </location>
</feature>